<dbReference type="RefSeq" id="XP_045092335.1">
    <property type="nucleotide sequence ID" value="XM_045242615.1"/>
</dbReference>
<keyword evidence="2" id="KW-1185">Reference proteome</keyword>
<protein>
    <submittedName>
        <fullName evidence="1">Protein CBG02337</fullName>
    </submittedName>
</protein>
<dbReference type="KEGG" id="cbr:CBG_02337"/>
<gene>
    <name evidence="1 3" type="ORF">CBG02337</name>
    <name evidence="1" type="ORF">CBG_02337</name>
</gene>
<evidence type="ECO:0000313" key="2">
    <source>
        <dbReference type="Proteomes" id="UP000008549"/>
    </source>
</evidence>
<reference evidence="1 2" key="1">
    <citation type="journal article" date="2003" name="PLoS Biol.">
        <title>The genome sequence of Caenorhabditis briggsae: a platform for comparative genomics.</title>
        <authorList>
            <person name="Stein L.D."/>
            <person name="Bao Z."/>
            <person name="Blasiar D."/>
            <person name="Blumenthal T."/>
            <person name="Brent M.R."/>
            <person name="Chen N."/>
            <person name="Chinwalla A."/>
            <person name="Clarke L."/>
            <person name="Clee C."/>
            <person name="Coghlan A."/>
            <person name="Coulson A."/>
            <person name="D'Eustachio P."/>
            <person name="Fitch D.H."/>
            <person name="Fulton L.A."/>
            <person name="Fulton R.E."/>
            <person name="Griffiths-Jones S."/>
            <person name="Harris T.W."/>
            <person name="Hillier L.W."/>
            <person name="Kamath R."/>
            <person name="Kuwabara P.E."/>
            <person name="Mardis E.R."/>
            <person name="Marra M.A."/>
            <person name="Miner T.L."/>
            <person name="Minx P."/>
            <person name="Mullikin J.C."/>
            <person name="Plumb R.W."/>
            <person name="Rogers J."/>
            <person name="Schein J.E."/>
            <person name="Sohrmann M."/>
            <person name="Spieth J."/>
            <person name="Stajich J.E."/>
            <person name="Wei C."/>
            <person name="Willey D."/>
            <person name="Wilson R.K."/>
            <person name="Durbin R."/>
            <person name="Waterston R.H."/>
        </authorList>
    </citation>
    <scope>NUCLEOTIDE SEQUENCE [LARGE SCALE GENOMIC DNA]</scope>
    <source>
        <strain evidence="1 2">AF16</strain>
    </source>
</reference>
<dbReference type="EMBL" id="HE601438">
    <property type="protein sequence ID" value="CAP24162.2"/>
    <property type="molecule type" value="Genomic_DNA"/>
</dbReference>
<dbReference type="CTD" id="8572180"/>
<dbReference type="WormBase" id="CBG02337">
    <property type="protein sequence ID" value="CBP49629"/>
    <property type="gene ID" value="WBGene00025408"/>
</dbReference>
<dbReference type="HOGENOM" id="CLU_1490297_0_0_1"/>
<evidence type="ECO:0000313" key="1">
    <source>
        <dbReference type="EMBL" id="CAP24162.2"/>
    </source>
</evidence>
<dbReference type="GeneID" id="8572180"/>
<accession>A8WUK0</accession>
<sequence length="181" mass="21382">MENPSSMQKLVQQFGFPYLSTELTPIVGPGDTVNCYCLREILEKYVKFNNCYPRIDNYEYLFRCSTHLRSNRKVNATLTMLKDLQTPLALIRLFDSKELVKHYSDDTEHKKLANMVLLKIRAMKMEEKRQDVGRRSSRRLLTDSEFHVSRRIESRREPLSPSRMASWIFSILPRFFLTVPL</sequence>
<organism evidence="1 2">
    <name type="scientific">Caenorhabditis briggsae</name>
    <dbReference type="NCBI Taxonomy" id="6238"/>
    <lineage>
        <taxon>Eukaryota</taxon>
        <taxon>Metazoa</taxon>
        <taxon>Ecdysozoa</taxon>
        <taxon>Nematoda</taxon>
        <taxon>Chromadorea</taxon>
        <taxon>Rhabditida</taxon>
        <taxon>Rhabditina</taxon>
        <taxon>Rhabditomorpha</taxon>
        <taxon>Rhabditoidea</taxon>
        <taxon>Rhabditidae</taxon>
        <taxon>Peloderinae</taxon>
        <taxon>Caenorhabditis</taxon>
    </lineage>
</organism>
<dbReference type="Proteomes" id="UP000008549">
    <property type="component" value="Unassembled WGS sequence"/>
</dbReference>
<evidence type="ECO:0000313" key="3">
    <source>
        <dbReference type="WormBase" id="CBG02337"/>
    </source>
</evidence>
<dbReference type="InParanoid" id="A8WUK0"/>
<reference evidence="1 2" key="2">
    <citation type="journal article" date="2011" name="PLoS Genet.">
        <title>Caenorhabditis briggsae recombinant inbred line genotypes reveal inter-strain incompatibility and the evolution of recombination.</title>
        <authorList>
            <person name="Ross J.A."/>
            <person name="Koboldt D.C."/>
            <person name="Staisch J.E."/>
            <person name="Chamberlin H.M."/>
            <person name="Gupta B.P."/>
            <person name="Miller R.D."/>
            <person name="Baird S.E."/>
            <person name="Haag E.S."/>
        </authorList>
    </citation>
    <scope>NUCLEOTIDE SEQUENCE [LARGE SCALE GENOMIC DNA]</scope>
    <source>
        <strain evidence="1 2">AF16</strain>
    </source>
</reference>
<proteinExistence type="predicted"/>
<name>A8WUK0_CAEBR</name>
<dbReference type="AlphaFoldDB" id="A8WUK0"/>